<sequence>MDSNIPTLSQPAILLKDIYDPSLIPLRRSISNPSICSTESVDCPIIRIKDEECNVNQLISRIRNVINAKKSGKPYLTISKMDRGNALLDLLEKKIQVATSSSDKDPSPSPKAQREDLVNVEVQTSPIKASAQNQIPAQSTSRETTRDPHRRPQTSTQQQSQVHISSIKPPVTNTGSLENTSIQGKAQYPQQLVSYADKARGKPSKPQTILLYTNEGTKEDDISNILRKERDIIKKIPIKDVRKIRNGLAIDCNTKEDIDAILKEIEGRPDLKAAVKPVQIRQVLPRCIVYGLPLEISKEELEESLHHNFPGTKSEELRVLFPIKGRTGKNHWVFQAPPHVYRSLRRKQKLLIDWENHRVAEFTTSHPNLEIIQINLGKTKAATDILEETADVFQPDFFLVQEPHVNREKIQGIPQSWNVQSSTSMKAAILTPKTKHKTTLLAIKLNTVAVKVQTDSGPITIISSYSSPYSNLGVTLQEITDIITSIDGEKFIICADLNGHHILWGYKNKDTRGETILDFMLANSLFLINKPGAPPTFHTPRAEGWPDLTLCSQELINTVANWEVLEKPSCSDHSYIRTSLSATSHSISFKRYKTKYGNHAKLIKHLSIAVETFYQDIAKISDQQSLNQTTYNLQKSIIEACNNSYKVKKQKALTTPAWYTQKHEILKKRLLAFKRRSQRADQEQRMQRKLIYKRERSKYISTIRRDKVSGWKNFCTKASLCFVQFLYCWI</sequence>
<keyword evidence="4" id="KW-1185">Reference proteome</keyword>
<dbReference type="InterPro" id="IPR036691">
    <property type="entry name" value="Endo/exonu/phosph_ase_sf"/>
</dbReference>
<reference evidence="3 4" key="1">
    <citation type="journal article" date="2019" name="Sci. Rep.">
        <title>Orb-weaving spider Araneus ventricosus genome elucidates the spidroin gene catalogue.</title>
        <authorList>
            <person name="Kono N."/>
            <person name="Nakamura H."/>
            <person name="Ohtoshi R."/>
            <person name="Moran D.A.P."/>
            <person name="Shinohara A."/>
            <person name="Yoshida Y."/>
            <person name="Fujiwara M."/>
            <person name="Mori M."/>
            <person name="Tomita M."/>
            <person name="Arakawa K."/>
        </authorList>
    </citation>
    <scope>NUCLEOTIDE SEQUENCE [LARGE SCALE GENOMIC DNA]</scope>
</reference>
<evidence type="ECO:0000313" key="4">
    <source>
        <dbReference type="Proteomes" id="UP000499080"/>
    </source>
</evidence>
<protein>
    <recommendedName>
        <fullName evidence="2">Endonuclease/exonuclease/phosphatase domain-containing protein</fullName>
    </recommendedName>
</protein>
<dbReference type="PANTHER" id="PTHR33273">
    <property type="entry name" value="DOMAIN-CONTAINING PROTEIN, PUTATIVE-RELATED"/>
    <property type="match status" value="1"/>
</dbReference>
<evidence type="ECO:0000313" key="3">
    <source>
        <dbReference type="EMBL" id="GBN40881.1"/>
    </source>
</evidence>
<feature type="compositionally biased region" description="Basic and acidic residues" evidence="1">
    <location>
        <begin position="102"/>
        <end position="117"/>
    </location>
</feature>
<dbReference type="PANTHER" id="PTHR33273:SF4">
    <property type="entry name" value="ENDONUCLEASE_EXONUCLEASE_PHOSPHATASE DOMAIN-CONTAINING PROTEIN"/>
    <property type="match status" value="1"/>
</dbReference>
<dbReference type="EMBL" id="BGPR01128935">
    <property type="protein sequence ID" value="GBN40881.1"/>
    <property type="molecule type" value="Genomic_DNA"/>
</dbReference>
<feature type="domain" description="Endonuclease/exonuclease/phosphatase" evidence="2">
    <location>
        <begin position="459"/>
        <end position="576"/>
    </location>
</feature>
<dbReference type="Pfam" id="PF14529">
    <property type="entry name" value="Exo_endo_phos_2"/>
    <property type="match status" value="1"/>
</dbReference>
<dbReference type="InterPro" id="IPR005135">
    <property type="entry name" value="Endo/exonuclease/phosphatase"/>
</dbReference>
<evidence type="ECO:0000256" key="1">
    <source>
        <dbReference type="SAM" id="MobiDB-lite"/>
    </source>
</evidence>
<dbReference type="Gene3D" id="3.60.10.10">
    <property type="entry name" value="Endonuclease/exonuclease/phosphatase"/>
    <property type="match status" value="1"/>
</dbReference>
<feature type="compositionally biased region" description="Polar residues" evidence="1">
    <location>
        <begin position="171"/>
        <end position="185"/>
    </location>
</feature>
<dbReference type="Proteomes" id="UP000499080">
    <property type="component" value="Unassembled WGS sequence"/>
</dbReference>
<gene>
    <name evidence="3" type="ORF">AVEN_225455_1</name>
</gene>
<feature type="region of interest" description="Disordered" evidence="1">
    <location>
        <begin position="125"/>
        <end position="185"/>
    </location>
</feature>
<proteinExistence type="predicted"/>
<dbReference type="OrthoDB" id="411871at2759"/>
<feature type="region of interest" description="Disordered" evidence="1">
    <location>
        <begin position="98"/>
        <end position="117"/>
    </location>
</feature>
<dbReference type="GO" id="GO:0003824">
    <property type="term" value="F:catalytic activity"/>
    <property type="evidence" value="ECO:0007669"/>
    <property type="project" value="InterPro"/>
</dbReference>
<dbReference type="AlphaFoldDB" id="A0A4Y2NNL5"/>
<feature type="compositionally biased region" description="Polar residues" evidence="1">
    <location>
        <begin position="125"/>
        <end position="142"/>
    </location>
</feature>
<dbReference type="SUPFAM" id="SSF56219">
    <property type="entry name" value="DNase I-like"/>
    <property type="match status" value="1"/>
</dbReference>
<comment type="caution">
    <text evidence="3">The sequence shown here is derived from an EMBL/GenBank/DDBJ whole genome shotgun (WGS) entry which is preliminary data.</text>
</comment>
<accession>A0A4Y2NNL5</accession>
<evidence type="ECO:0000259" key="2">
    <source>
        <dbReference type="Pfam" id="PF14529"/>
    </source>
</evidence>
<organism evidence="3 4">
    <name type="scientific">Araneus ventricosus</name>
    <name type="common">Orbweaver spider</name>
    <name type="synonym">Epeira ventricosa</name>
    <dbReference type="NCBI Taxonomy" id="182803"/>
    <lineage>
        <taxon>Eukaryota</taxon>
        <taxon>Metazoa</taxon>
        <taxon>Ecdysozoa</taxon>
        <taxon>Arthropoda</taxon>
        <taxon>Chelicerata</taxon>
        <taxon>Arachnida</taxon>
        <taxon>Araneae</taxon>
        <taxon>Araneomorphae</taxon>
        <taxon>Entelegynae</taxon>
        <taxon>Araneoidea</taxon>
        <taxon>Araneidae</taxon>
        <taxon>Araneus</taxon>
    </lineage>
</organism>
<name>A0A4Y2NNL5_ARAVE</name>